<dbReference type="EC" id="1.3.1.94" evidence="5"/>
<gene>
    <name evidence="7" type="ORF">B0H67DRAFT_602011</name>
</gene>
<evidence type="ECO:0000256" key="1">
    <source>
        <dbReference type="ARBA" id="ARBA00004127"/>
    </source>
</evidence>
<dbReference type="PANTHER" id="PTHR14624:SF0">
    <property type="entry name" value="POLYPRENOL REDUCTASE"/>
    <property type="match status" value="1"/>
</dbReference>
<comment type="subcellular location">
    <subcellularLocation>
        <location evidence="1">Endomembrane system</location>
        <topology evidence="1">Multi-pass membrane protein</topology>
    </subcellularLocation>
    <subcellularLocation>
        <location evidence="5">Endoplasmic reticulum membrane</location>
    </subcellularLocation>
</comment>
<dbReference type="Proteomes" id="UP001172102">
    <property type="component" value="Unassembled WGS sequence"/>
</dbReference>
<accession>A0AA40DS12</accession>
<evidence type="ECO:0000256" key="4">
    <source>
        <dbReference type="ARBA" id="ARBA00023136"/>
    </source>
</evidence>
<dbReference type="GO" id="GO:0160198">
    <property type="term" value="F:polyprenal reductase activity"/>
    <property type="evidence" value="ECO:0007669"/>
    <property type="project" value="UniProtKB-EC"/>
</dbReference>
<keyword evidence="5" id="KW-0521">NADP</keyword>
<keyword evidence="8" id="KW-1185">Reference proteome</keyword>
<dbReference type="GO" id="GO:0005789">
    <property type="term" value="C:endoplasmic reticulum membrane"/>
    <property type="evidence" value="ECO:0007669"/>
    <property type="project" value="UniProtKB-SubCell"/>
</dbReference>
<feature type="transmembrane region" description="Helical" evidence="5">
    <location>
        <begin position="104"/>
        <end position="126"/>
    </location>
</feature>
<keyword evidence="4 5" id="KW-0472">Membrane</keyword>
<dbReference type="GO" id="GO:0016095">
    <property type="term" value="P:polyprenol catabolic process"/>
    <property type="evidence" value="ECO:0007669"/>
    <property type="project" value="UniProtKB-UniRule"/>
</dbReference>
<evidence type="ECO:0000256" key="3">
    <source>
        <dbReference type="ARBA" id="ARBA00022989"/>
    </source>
</evidence>
<comment type="pathway">
    <text evidence="5">Protein modification; protein glycosylation.</text>
</comment>
<evidence type="ECO:0000259" key="6">
    <source>
        <dbReference type="Pfam" id="PF02544"/>
    </source>
</evidence>
<keyword evidence="2 5" id="KW-0812">Transmembrane</keyword>
<evidence type="ECO:0000256" key="2">
    <source>
        <dbReference type="ARBA" id="ARBA00022692"/>
    </source>
</evidence>
<keyword evidence="3 5" id="KW-1133">Transmembrane helix</keyword>
<dbReference type="InterPro" id="IPR039698">
    <property type="entry name" value="Dfg10/SRD5A3"/>
</dbReference>
<comment type="caution">
    <text evidence="5">Lacks conserved residue(s) required for the propagation of feature annotation.</text>
</comment>
<protein>
    <recommendedName>
        <fullName evidence="5">Polyprenal reductase</fullName>
        <ecNumber evidence="5">1.3.1.94</ecNumber>
    </recommendedName>
</protein>
<dbReference type="GO" id="GO:0003865">
    <property type="term" value="F:3-oxo-5-alpha-steroid 4-dehydrogenase activity"/>
    <property type="evidence" value="ECO:0007669"/>
    <property type="project" value="TreeGrafter"/>
</dbReference>
<dbReference type="GO" id="GO:0006488">
    <property type="term" value="P:dolichol-linked oligosaccharide biosynthetic process"/>
    <property type="evidence" value="ECO:0007669"/>
    <property type="project" value="UniProtKB-UniRule"/>
</dbReference>
<evidence type="ECO:0000313" key="7">
    <source>
        <dbReference type="EMBL" id="KAK0711187.1"/>
    </source>
</evidence>
<dbReference type="PROSITE" id="PS50244">
    <property type="entry name" value="S5A_REDUCTASE"/>
    <property type="match status" value="1"/>
</dbReference>
<reference evidence="7" key="1">
    <citation type="submission" date="2023-06" db="EMBL/GenBank/DDBJ databases">
        <title>Genome-scale phylogeny and comparative genomics of the fungal order Sordariales.</title>
        <authorList>
            <consortium name="Lawrence Berkeley National Laboratory"/>
            <person name="Hensen N."/>
            <person name="Bonometti L."/>
            <person name="Westerberg I."/>
            <person name="Brannstrom I.O."/>
            <person name="Guillou S."/>
            <person name="Cros-Aarteil S."/>
            <person name="Calhoun S."/>
            <person name="Haridas S."/>
            <person name="Kuo A."/>
            <person name="Mondo S."/>
            <person name="Pangilinan J."/>
            <person name="Riley R."/>
            <person name="Labutti K."/>
            <person name="Andreopoulos B."/>
            <person name="Lipzen A."/>
            <person name="Chen C."/>
            <person name="Yanf M."/>
            <person name="Daum C."/>
            <person name="Ng V."/>
            <person name="Clum A."/>
            <person name="Steindorff A."/>
            <person name="Ohm R."/>
            <person name="Martin F."/>
            <person name="Silar P."/>
            <person name="Natvig D."/>
            <person name="Lalanne C."/>
            <person name="Gautier V."/>
            <person name="Ament-Velasquez S.L."/>
            <person name="Kruys A."/>
            <person name="Hutchinson M.I."/>
            <person name="Powell A.J."/>
            <person name="Barry K."/>
            <person name="Miller A.N."/>
            <person name="Grigoriev I.V."/>
            <person name="Debuchy R."/>
            <person name="Gladieux P."/>
            <person name="Thoren M.H."/>
            <person name="Johannesson H."/>
        </authorList>
    </citation>
    <scope>NUCLEOTIDE SEQUENCE</scope>
    <source>
        <strain evidence="7">SMH4607-1</strain>
    </source>
</reference>
<name>A0AA40DS12_9PEZI</name>
<comment type="catalytic activity">
    <reaction evidence="5">
        <text>a di-trans,poly-cis-dolichal + NADP(+) = a di-trans,poly-cis-polyprenal + NADPH + H(+)</text>
        <dbReference type="Rhea" id="RHEA:80727"/>
        <dbReference type="Rhea" id="RHEA-COMP:19536"/>
        <dbReference type="Rhea" id="RHEA-COMP:19537"/>
        <dbReference type="ChEBI" id="CHEBI:15378"/>
        <dbReference type="ChEBI" id="CHEBI:57783"/>
        <dbReference type="ChEBI" id="CHEBI:58349"/>
        <dbReference type="ChEBI" id="CHEBI:231623"/>
        <dbReference type="ChEBI" id="CHEBI:231637"/>
        <dbReference type="EC" id="1.3.1.94"/>
    </reaction>
    <physiologicalReaction direction="right-to-left" evidence="5">
        <dbReference type="Rhea" id="RHEA:80729"/>
    </physiologicalReaction>
</comment>
<organism evidence="7 8">
    <name type="scientific">Lasiosphaeris hirsuta</name>
    <dbReference type="NCBI Taxonomy" id="260670"/>
    <lineage>
        <taxon>Eukaryota</taxon>
        <taxon>Fungi</taxon>
        <taxon>Dikarya</taxon>
        <taxon>Ascomycota</taxon>
        <taxon>Pezizomycotina</taxon>
        <taxon>Sordariomycetes</taxon>
        <taxon>Sordariomycetidae</taxon>
        <taxon>Sordariales</taxon>
        <taxon>Lasiosphaeriaceae</taxon>
        <taxon>Lasiosphaeris</taxon>
    </lineage>
</organism>
<keyword evidence="5" id="KW-0560">Oxidoreductase</keyword>
<comment type="caution">
    <text evidence="7">The sequence shown here is derived from an EMBL/GenBank/DDBJ whole genome shotgun (WGS) entry which is preliminary data.</text>
</comment>
<dbReference type="InterPro" id="IPR001104">
    <property type="entry name" value="3-oxo-5_a-steroid_4-DH_C"/>
</dbReference>
<proteinExistence type="inferred from homology"/>
<dbReference type="EMBL" id="JAUKUA010000005">
    <property type="protein sequence ID" value="KAK0711187.1"/>
    <property type="molecule type" value="Genomic_DNA"/>
</dbReference>
<evidence type="ECO:0000256" key="5">
    <source>
        <dbReference type="RuleBase" id="RU367081"/>
    </source>
</evidence>
<dbReference type="PANTHER" id="PTHR14624">
    <property type="entry name" value="DFG10 PROTEIN"/>
    <property type="match status" value="1"/>
</dbReference>
<feature type="transmembrane region" description="Helical" evidence="5">
    <location>
        <begin position="219"/>
        <end position="237"/>
    </location>
</feature>
<feature type="transmembrane region" description="Helical" evidence="5">
    <location>
        <begin position="178"/>
        <end position="199"/>
    </location>
</feature>
<sequence length="335" mass="36794">MRWDGFLELSSVEAMVAAVSAVPPAQWCRAFFLFAAAAVLAVAATPREARTLLVDYGARKTDDRLPHQGQKQQATAPQRQSQNRCWILSLIATVTSWGQVPHSWFGAFYVVSLGCSAFWLVQYFAGGTLMHLIASRQSTAPGPSPMLGQVAATGTMMLLQAARRVYEHATIVKPSKSTMWVVHWVLGMGFYLFISVSVWVEGSRAILDRSTTPSDAFDISSLLKLSVASLAFLFAWVNQYRCHVHLAGLKKYSLPEAGLFRHLVCPHYTCECLLYLSLALAAAPPGEPCNKTLLCALTFVLVNLGVTAAGTRRWYAEKFGSAAVAEKWNMIPLLF</sequence>
<keyword evidence="5" id="KW-0256">Endoplasmic reticulum</keyword>
<feature type="domain" description="3-oxo-5-alpha-steroid 4-dehydrogenase C-terminal" evidence="6">
    <location>
        <begin position="222"/>
        <end position="335"/>
    </location>
</feature>
<comment type="function">
    <text evidence="5">Plays a key role in early steps of protein N-linked glycosylation by being involved in the conversion of polyprenol into dolichol. Acts as a polyprenal reductase that mediates the reduction of polyprenal into dolichal in a NADP-dependent mechanism. Dolichols are required for the synthesis of dolichol-linked monosaccharides and the oligosaccharide precursor used for N-glycosylation.</text>
</comment>
<dbReference type="AlphaFoldDB" id="A0AA40DS12"/>
<comment type="similarity">
    <text evidence="5">Belongs to the steroid 5-alpha reductase family. Polyprenal reductase subfamily.</text>
</comment>
<dbReference type="GO" id="GO:0102389">
    <property type="term" value="F:polyprenol reductase activity"/>
    <property type="evidence" value="ECO:0007669"/>
    <property type="project" value="UniProtKB-UniRule"/>
</dbReference>
<evidence type="ECO:0000313" key="8">
    <source>
        <dbReference type="Proteomes" id="UP001172102"/>
    </source>
</evidence>
<dbReference type="Pfam" id="PF02544">
    <property type="entry name" value="Steroid_dh"/>
    <property type="match status" value="1"/>
</dbReference>